<name>A0A0V0GJ42_SOLCH</name>
<organism evidence="1">
    <name type="scientific">Solanum chacoense</name>
    <name type="common">Chaco potato</name>
    <dbReference type="NCBI Taxonomy" id="4108"/>
    <lineage>
        <taxon>Eukaryota</taxon>
        <taxon>Viridiplantae</taxon>
        <taxon>Streptophyta</taxon>
        <taxon>Embryophyta</taxon>
        <taxon>Tracheophyta</taxon>
        <taxon>Spermatophyta</taxon>
        <taxon>Magnoliopsida</taxon>
        <taxon>eudicotyledons</taxon>
        <taxon>Gunneridae</taxon>
        <taxon>Pentapetalae</taxon>
        <taxon>asterids</taxon>
        <taxon>lamiids</taxon>
        <taxon>Solanales</taxon>
        <taxon>Solanaceae</taxon>
        <taxon>Solanoideae</taxon>
        <taxon>Solaneae</taxon>
        <taxon>Solanum</taxon>
    </lineage>
</organism>
<dbReference type="EMBL" id="GEDG01039109">
    <property type="protein sequence ID" value="JAP07270.1"/>
    <property type="molecule type" value="Transcribed_RNA"/>
</dbReference>
<protein>
    <submittedName>
        <fullName evidence="1">Putative ovule protein</fullName>
    </submittedName>
</protein>
<accession>A0A0V0GJ42</accession>
<dbReference type="AlphaFoldDB" id="A0A0V0GJ42"/>
<proteinExistence type="predicted"/>
<feature type="non-terminal residue" evidence="1">
    <location>
        <position position="1"/>
    </location>
</feature>
<sequence length="73" mass="7837">DFNWSHTVARSEVARTLSQCKGFNLGLDGSVSLESCLSKELAPPFCSSEVLVFSLPGVDFGVGLLDSVLTICW</sequence>
<evidence type="ECO:0000313" key="1">
    <source>
        <dbReference type="EMBL" id="JAP07270.1"/>
    </source>
</evidence>
<reference evidence="1" key="1">
    <citation type="submission" date="2015-12" db="EMBL/GenBank/DDBJ databases">
        <title>Gene expression during late stages of embryo sac development: a critical building block for successful pollen-pistil interactions.</title>
        <authorList>
            <person name="Liu Y."/>
            <person name="Joly V."/>
            <person name="Sabar M."/>
            <person name="Matton D.P."/>
        </authorList>
    </citation>
    <scope>NUCLEOTIDE SEQUENCE</scope>
</reference>